<dbReference type="InterPro" id="IPR036116">
    <property type="entry name" value="FN3_sf"/>
</dbReference>
<sequence length="142" mass="15127">MAIIDTVLTHIDDRMSENDHLYGHLSIRNDELQRLKDFLGSFSVPGKPSVTVEAGDGKGDYTITAPEDDGGLPITGYVYRLKKTSDASWGSQVDAGADLTGTVSGLENGTEYSIEFAAANEFGQSAWDDSLAVHFTPTAPAG</sequence>
<evidence type="ECO:0000259" key="1">
    <source>
        <dbReference type="PROSITE" id="PS50853"/>
    </source>
</evidence>
<feature type="domain" description="Fibronectin type-III" evidence="1">
    <location>
        <begin position="44"/>
        <end position="141"/>
    </location>
</feature>
<reference evidence="3" key="1">
    <citation type="journal article" date="2019" name="Int. J. Syst. Evol. Microbiol.">
        <title>The Global Catalogue of Microorganisms (GCM) 10K type strain sequencing project: providing services to taxonomists for standard genome sequencing and annotation.</title>
        <authorList>
            <consortium name="The Broad Institute Genomics Platform"/>
            <consortium name="The Broad Institute Genome Sequencing Center for Infectious Disease"/>
            <person name="Wu L."/>
            <person name="Ma J."/>
        </authorList>
    </citation>
    <scope>NUCLEOTIDE SEQUENCE [LARGE SCALE GENOMIC DNA]</scope>
    <source>
        <strain evidence="3">TISTR 2466</strain>
    </source>
</reference>
<dbReference type="PROSITE" id="PS50853">
    <property type="entry name" value="FN3"/>
    <property type="match status" value="1"/>
</dbReference>
<dbReference type="SUPFAM" id="SSF49265">
    <property type="entry name" value="Fibronectin type III"/>
    <property type="match status" value="1"/>
</dbReference>
<dbReference type="InterPro" id="IPR013783">
    <property type="entry name" value="Ig-like_fold"/>
</dbReference>
<keyword evidence="3" id="KW-1185">Reference proteome</keyword>
<dbReference type="EMBL" id="JBHUMQ010000003">
    <property type="protein sequence ID" value="MFD2692479.1"/>
    <property type="molecule type" value="Genomic_DNA"/>
</dbReference>
<dbReference type="InterPro" id="IPR003961">
    <property type="entry name" value="FN3_dom"/>
</dbReference>
<evidence type="ECO:0000313" key="3">
    <source>
        <dbReference type="Proteomes" id="UP001597399"/>
    </source>
</evidence>
<organism evidence="2 3">
    <name type="scientific">Sporolactobacillus shoreicorticis</name>
    <dbReference type="NCBI Taxonomy" id="1923877"/>
    <lineage>
        <taxon>Bacteria</taxon>
        <taxon>Bacillati</taxon>
        <taxon>Bacillota</taxon>
        <taxon>Bacilli</taxon>
        <taxon>Bacillales</taxon>
        <taxon>Sporolactobacillaceae</taxon>
        <taxon>Sporolactobacillus</taxon>
    </lineage>
</organism>
<proteinExistence type="predicted"/>
<comment type="caution">
    <text evidence="2">The sequence shown here is derived from an EMBL/GenBank/DDBJ whole genome shotgun (WGS) entry which is preliminary data.</text>
</comment>
<dbReference type="Proteomes" id="UP001597399">
    <property type="component" value="Unassembled WGS sequence"/>
</dbReference>
<protein>
    <submittedName>
        <fullName evidence="2">Fibronectin type III domain-containing protein</fullName>
    </submittedName>
</protein>
<dbReference type="RefSeq" id="WP_253059633.1">
    <property type="nucleotide sequence ID" value="NZ_JAMXWM010000004.1"/>
</dbReference>
<evidence type="ECO:0000313" key="2">
    <source>
        <dbReference type="EMBL" id="MFD2692479.1"/>
    </source>
</evidence>
<dbReference type="Gene3D" id="2.60.40.10">
    <property type="entry name" value="Immunoglobulins"/>
    <property type="match status" value="1"/>
</dbReference>
<accession>A0ABW5RZB6</accession>
<dbReference type="CDD" id="cd00063">
    <property type="entry name" value="FN3"/>
    <property type="match status" value="1"/>
</dbReference>
<gene>
    <name evidence="2" type="ORF">ACFSUE_02315</name>
</gene>
<name>A0ABW5RZB6_9BACL</name>